<proteinExistence type="inferred from homology"/>
<reference evidence="12" key="1">
    <citation type="submission" date="2017-01" db="EMBL/GenBank/DDBJ databases">
        <title>Comparative genomics of anhydrobiosis in the tardigrade Hypsibius dujardini.</title>
        <authorList>
            <person name="Yoshida Y."/>
            <person name="Koutsovoulos G."/>
            <person name="Laetsch D."/>
            <person name="Stevens L."/>
            <person name="Kumar S."/>
            <person name="Horikawa D."/>
            <person name="Ishino K."/>
            <person name="Komine S."/>
            <person name="Tomita M."/>
            <person name="Blaxter M."/>
            <person name="Arakawa K."/>
        </authorList>
    </citation>
    <scope>NUCLEOTIDE SEQUENCE [LARGE SCALE GENOMIC DNA]</scope>
    <source>
        <strain evidence="12">Z151</strain>
    </source>
</reference>
<organism evidence="11 12">
    <name type="scientific">Hypsibius exemplaris</name>
    <name type="common">Freshwater tardigrade</name>
    <dbReference type="NCBI Taxonomy" id="2072580"/>
    <lineage>
        <taxon>Eukaryota</taxon>
        <taxon>Metazoa</taxon>
        <taxon>Ecdysozoa</taxon>
        <taxon>Tardigrada</taxon>
        <taxon>Eutardigrada</taxon>
        <taxon>Parachela</taxon>
        <taxon>Hypsibioidea</taxon>
        <taxon>Hypsibiidae</taxon>
        <taxon>Hypsibius</taxon>
    </lineage>
</organism>
<feature type="transmembrane region" description="Helical" evidence="9">
    <location>
        <begin position="485"/>
        <end position="513"/>
    </location>
</feature>
<evidence type="ECO:0000256" key="9">
    <source>
        <dbReference type="SAM" id="Phobius"/>
    </source>
</evidence>
<feature type="transmembrane region" description="Helical" evidence="9">
    <location>
        <begin position="554"/>
        <end position="574"/>
    </location>
</feature>
<evidence type="ECO:0000256" key="3">
    <source>
        <dbReference type="ARBA" id="ARBA00022448"/>
    </source>
</evidence>
<dbReference type="InterPro" id="IPR027417">
    <property type="entry name" value="P-loop_NTPase"/>
</dbReference>
<dbReference type="CDD" id="cd03213">
    <property type="entry name" value="ABCG_EPDR"/>
    <property type="match status" value="1"/>
</dbReference>
<dbReference type="PROSITE" id="PS50893">
    <property type="entry name" value="ABC_TRANSPORTER_2"/>
    <property type="match status" value="1"/>
</dbReference>
<dbReference type="PANTHER" id="PTHR48041">
    <property type="entry name" value="ABC TRANSPORTER G FAMILY MEMBER 28"/>
    <property type="match status" value="1"/>
</dbReference>
<dbReference type="PANTHER" id="PTHR48041:SF139">
    <property type="entry name" value="PROTEIN SCARLET"/>
    <property type="match status" value="1"/>
</dbReference>
<evidence type="ECO:0000313" key="12">
    <source>
        <dbReference type="Proteomes" id="UP000192578"/>
    </source>
</evidence>
<dbReference type="Pfam" id="PF19055">
    <property type="entry name" value="ABC2_membrane_7"/>
    <property type="match status" value="1"/>
</dbReference>
<dbReference type="GO" id="GO:0016887">
    <property type="term" value="F:ATP hydrolysis activity"/>
    <property type="evidence" value="ECO:0007669"/>
    <property type="project" value="InterPro"/>
</dbReference>
<dbReference type="Pfam" id="PF01061">
    <property type="entry name" value="ABC2_membrane"/>
    <property type="match status" value="1"/>
</dbReference>
<dbReference type="GO" id="GO:0005886">
    <property type="term" value="C:plasma membrane"/>
    <property type="evidence" value="ECO:0007669"/>
    <property type="project" value="TreeGrafter"/>
</dbReference>
<evidence type="ECO:0000256" key="5">
    <source>
        <dbReference type="ARBA" id="ARBA00022741"/>
    </source>
</evidence>
<dbReference type="SMART" id="SM00382">
    <property type="entry name" value="AAA"/>
    <property type="match status" value="1"/>
</dbReference>
<dbReference type="InterPro" id="IPR003593">
    <property type="entry name" value="AAA+_ATPase"/>
</dbReference>
<dbReference type="InterPro" id="IPR050352">
    <property type="entry name" value="ABCG_transporters"/>
</dbReference>
<dbReference type="InterPro" id="IPR043926">
    <property type="entry name" value="ABCG_dom"/>
</dbReference>
<sequence>MESSRKLVPSPMDGSRAPLAVEEYSLSTISLNVSPRQIASRPSLRQIPKDLERLGSIDSISLSWKDVNVFVKPPKNGILSCLRRSNTPEVPTRRILSDVTGQVVSGECLAVMGASGAGKTTLLNMLNGRHRESQLKMKGCITVNGHKIGQGITSISGYVQQTDLAMPTLTVREHLNFHAALRMDQRISPTERRERVEDVIRDLGLSNCSDVQIGDSKRKGISGGEMKRLQFGSEVLTDPPLLFCDEPTTGLDSFMAQTVVGVMRDLAAKGKTILCTIHQPSSEVFVMFDKLLLMAEGRVAYIGPRSEASGFFASVGLPLIEDYNPADFFVHTLAITPGQEEECRAKVANICDKFEESDLGRMNVSLAEKSVVDGNDIHLEKRSPYKATWMQQMNAVFRRSIVTMWREPMLLRLRIIQCIVLGLLFGLIFFQQKMTNEGVQNLNGLVYMFLMQMTMGNVFAVISTFTGELVIFLKEHDSGMYRSDVYYICKTLVDLPVFVVIPFVMVTIAYWMAAMNSAWQAYLVACCVLALVANAAVSFGYIFSCACNSTQTAIGMGMTLLMPLTLFGGLFINLRTIPAWLNWIAHLSWFRYANEVLLVNQWETVERIDCGVANFTCAASGQEILDRLDFSSANYSMDIGILFAMILAFRVVAYTFLYFRTQK</sequence>
<evidence type="ECO:0000256" key="7">
    <source>
        <dbReference type="ARBA" id="ARBA00022989"/>
    </source>
</evidence>
<dbReference type="SUPFAM" id="SSF52540">
    <property type="entry name" value="P-loop containing nucleoside triphosphate hydrolases"/>
    <property type="match status" value="1"/>
</dbReference>
<evidence type="ECO:0000259" key="10">
    <source>
        <dbReference type="PROSITE" id="PS50893"/>
    </source>
</evidence>
<feature type="transmembrane region" description="Helical" evidence="9">
    <location>
        <begin position="409"/>
        <end position="430"/>
    </location>
</feature>
<dbReference type="PROSITE" id="PS00211">
    <property type="entry name" value="ABC_TRANSPORTER_1"/>
    <property type="match status" value="1"/>
</dbReference>
<feature type="transmembrane region" description="Helical" evidence="9">
    <location>
        <begin position="450"/>
        <end position="473"/>
    </location>
</feature>
<evidence type="ECO:0000256" key="8">
    <source>
        <dbReference type="ARBA" id="ARBA00023136"/>
    </source>
</evidence>
<dbReference type="Proteomes" id="UP000192578">
    <property type="component" value="Unassembled WGS sequence"/>
</dbReference>
<evidence type="ECO:0000256" key="2">
    <source>
        <dbReference type="ARBA" id="ARBA00005814"/>
    </source>
</evidence>
<comment type="caution">
    <text evidence="11">The sequence shown here is derived from an EMBL/GenBank/DDBJ whole genome shotgun (WGS) entry which is preliminary data.</text>
</comment>
<dbReference type="OrthoDB" id="66620at2759"/>
<dbReference type="GO" id="GO:0140359">
    <property type="term" value="F:ABC-type transporter activity"/>
    <property type="evidence" value="ECO:0007669"/>
    <property type="project" value="InterPro"/>
</dbReference>
<keyword evidence="5" id="KW-0547">Nucleotide-binding</keyword>
<dbReference type="InterPro" id="IPR013525">
    <property type="entry name" value="ABC2_TM"/>
</dbReference>
<dbReference type="GO" id="GO:0005524">
    <property type="term" value="F:ATP binding"/>
    <property type="evidence" value="ECO:0007669"/>
    <property type="project" value="UniProtKB-KW"/>
</dbReference>
<keyword evidence="4 9" id="KW-0812">Transmembrane</keyword>
<keyword evidence="12" id="KW-1185">Reference proteome</keyword>
<dbReference type="InterPro" id="IPR017871">
    <property type="entry name" value="ABC_transporter-like_CS"/>
</dbReference>
<protein>
    <submittedName>
        <fullName evidence="11">Protein white</fullName>
    </submittedName>
</protein>
<feature type="domain" description="ABC transporter" evidence="10">
    <location>
        <begin position="62"/>
        <end position="321"/>
    </location>
</feature>
<keyword evidence="8 9" id="KW-0472">Membrane</keyword>
<keyword evidence="3" id="KW-0813">Transport</keyword>
<evidence type="ECO:0000256" key="1">
    <source>
        <dbReference type="ARBA" id="ARBA00004141"/>
    </source>
</evidence>
<keyword evidence="7 9" id="KW-1133">Transmembrane helix</keyword>
<feature type="transmembrane region" description="Helical" evidence="9">
    <location>
        <begin position="639"/>
        <end position="659"/>
    </location>
</feature>
<dbReference type="InterPro" id="IPR003439">
    <property type="entry name" value="ABC_transporter-like_ATP-bd"/>
</dbReference>
<accession>A0A1W0X8Y4</accession>
<dbReference type="EMBL" id="MTYJ01000010">
    <property type="protein sequence ID" value="OQV23731.1"/>
    <property type="molecule type" value="Genomic_DNA"/>
</dbReference>
<name>A0A1W0X8Y4_HYPEX</name>
<dbReference type="Gene3D" id="3.40.50.300">
    <property type="entry name" value="P-loop containing nucleotide triphosphate hydrolases"/>
    <property type="match status" value="1"/>
</dbReference>
<gene>
    <name evidence="11" type="ORF">BV898_02468</name>
</gene>
<keyword evidence="6" id="KW-0067">ATP-binding</keyword>
<evidence type="ECO:0000313" key="11">
    <source>
        <dbReference type="EMBL" id="OQV23731.1"/>
    </source>
</evidence>
<feature type="transmembrane region" description="Helical" evidence="9">
    <location>
        <begin position="519"/>
        <end position="542"/>
    </location>
</feature>
<evidence type="ECO:0000256" key="4">
    <source>
        <dbReference type="ARBA" id="ARBA00022692"/>
    </source>
</evidence>
<dbReference type="Pfam" id="PF00005">
    <property type="entry name" value="ABC_tran"/>
    <property type="match status" value="1"/>
</dbReference>
<evidence type="ECO:0000256" key="6">
    <source>
        <dbReference type="ARBA" id="ARBA00022840"/>
    </source>
</evidence>
<dbReference type="AlphaFoldDB" id="A0A1W0X8Y4"/>
<comment type="similarity">
    <text evidence="2">Belongs to the ABC transporter superfamily. ABCG family. Eye pigment precursor importer (TC 3.A.1.204) subfamily.</text>
</comment>
<comment type="subcellular location">
    <subcellularLocation>
        <location evidence="1">Membrane</location>
        <topology evidence="1">Multi-pass membrane protein</topology>
    </subcellularLocation>
</comment>